<accession>A0AAD9W6G5</accession>
<keyword evidence="2" id="KW-0560">Oxidoreductase</keyword>
<dbReference type="PANTHER" id="PTHR13789">
    <property type="entry name" value="MONOOXYGENASE"/>
    <property type="match status" value="1"/>
</dbReference>
<dbReference type="SUPFAM" id="SSF54373">
    <property type="entry name" value="FAD-linked reductases, C-terminal domain"/>
    <property type="match status" value="1"/>
</dbReference>
<evidence type="ECO:0000313" key="5">
    <source>
        <dbReference type="Proteomes" id="UP001265746"/>
    </source>
</evidence>
<sequence>MQSWAILDQIRERSDQPEYLAFRSYRNGDLLQNYRVNPDFERTYGFPYLNIHRYDLLLVLVAKAQDLGVRLETGSAVSHLDLAQSAVVTTRGQSFRADLLVGADGERSFTRSVLLGHPYKPQATGKLVYRFTIDIEKVRADPSLRDLVEPSAITVWLGPHRHVVAYEIKRGGLMNIALTCPDPIEGRMIPGPRKADMNEFREIFEGWDPRFIRLLSMATEARFWTLLQLPRENRIWIDEDAHNVILIGDAAHAMTPYLYVAPEAI</sequence>
<reference evidence="4" key="1">
    <citation type="submission" date="2023-06" db="EMBL/GenBank/DDBJ databases">
        <authorList>
            <person name="Noh H."/>
        </authorList>
    </citation>
    <scope>NUCLEOTIDE SEQUENCE</scope>
    <source>
        <strain evidence="4">DUCC20226</strain>
    </source>
</reference>
<dbReference type="Proteomes" id="UP001265746">
    <property type="component" value="Unassembled WGS sequence"/>
</dbReference>
<dbReference type="EMBL" id="JAUJFL010000002">
    <property type="protein sequence ID" value="KAK2611572.1"/>
    <property type="molecule type" value="Genomic_DNA"/>
</dbReference>
<keyword evidence="3" id="KW-0503">Monooxygenase</keyword>
<evidence type="ECO:0008006" key="6">
    <source>
        <dbReference type="Google" id="ProtNLM"/>
    </source>
</evidence>
<dbReference type="PANTHER" id="PTHR13789:SF147">
    <property type="entry name" value="PUTATIVE (AFU_ORTHOLOGUE AFUA_2G01950)-RELATED"/>
    <property type="match status" value="1"/>
</dbReference>
<evidence type="ECO:0000256" key="3">
    <source>
        <dbReference type="ARBA" id="ARBA00023033"/>
    </source>
</evidence>
<protein>
    <recommendedName>
        <fullName evidence="6">FAD-binding domain-containing protein</fullName>
    </recommendedName>
</protein>
<gene>
    <name evidence="4" type="ORF">N8I77_004905</name>
</gene>
<dbReference type="AlphaFoldDB" id="A0AAD9W6G5"/>
<comment type="caution">
    <text evidence="4">The sequence shown here is derived from an EMBL/GenBank/DDBJ whole genome shotgun (WGS) entry which is preliminary data.</text>
</comment>
<evidence type="ECO:0000256" key="2">
    <source>
        <dbReference type="ARBA" id="ARBA00023002"/>
    </source>
</evidence>
<evidence type="ECO:0000256" key="1">
    <source>
        <dbReference type="ARBA" id="ARBA00007992"/>
    </source>
</evidence>
<name>A0AAD9W6G5_PHOAM</name>
<organism evidence="4 5">
    <name type="scientific">Phomopsis amygdali</name>
    <name type="common">Fusicoccum amygdali</name>
    <dbReference type="NCBI Taxonomy" id="1214568"/>
    <lineage>
        <taxon>Eukaryota</taxon>
        <taxon>Fungi</taxon>
        <taxon>Dikarya</taxon>
        <taxon>Ascomycota</taxon>
        <taxon>Pezizomycotina</taxon>
        <taxon>Sordariomycetes</taxon>
        <taxon>Sordariomycetidae</taxon>
        <taxon>Diaporthales</taxon>
        <taxon>Diaporthaceae</taxon>
        <taxon>Diaporthe</taxon>
    </lineage>
</organism>
<dbReference type="InterPro" id="IPR050493">
    <property type="entry name" value="FAD-dep_Monooxygenase_BioMet"/>
</dbReference>
<dbReference type="SUPFAM" id="SSF51905">
    <property type="entry name" value="FAD/NAD(P)-binding domain"/>
    <property type="match status" value="1"/>
</dbReference>
<proteinExistence type="inferred from homology"/>
<dbReference type="InterPro" id="IPR036188">
    <property type="entry name" value="FAD/NAD-bd_sf"/>
</dbReference>
<keyword evidence="5" id="KW-1185">Reference proteome</keyword>
<dbReference type="PRINTS" id="PR00420">
    <property type="entry name" value="RNGMNOXGNASE"/>
</dbReference>
<dbReference type="GO" id="GO:0004497">
    <property type="term" value="F:monooxygenase activity"/>
    <property type="evidence" value="ECO:0007669"/>
    <property type="project" value="UniProtKB-KW"/>
</dbReference>
<evidence type="ECO:0000313" key="4">
    <source>
        <dbReference type="EMBL" id="KAK2611572.1"/>
    </source>
</evidence>
<dbReference type="Gene3D" id="3.50.50.60">
    <property type="entry name" value="FAD/NAD(P)-binding domain"/>
    <property type="match status" value="1"/>
</dbReference>
<comment type="similarity">
    <text evidence="1">Belongs to the paxM FAD-dependent monooxygenase family.</text>
</comment>